<protein>
    <submittedName>
        <fullName evidence="1">Uncharacterized protein</fullName>
    </submittedName>
</protein>
<accession>A0A8H7EYU0</accession>
<dbReference type="EMBL" id="JABXXO010000011">
    <property type="protein sequence ID" value="KAF7763709.1"/>
    <property type="molecule type" value="Genomic_DNA"/>
</dbReference>
<gene>
    <name evidence="1" type="ORF">Agabi119p4_8246</name>
</gene>
<dbReference type="Proteomes" id="UP000629468">
    <property type="component" value="Unassembled WGS sequence"/>
</dbReference>
<proteinExistence type="predicted"/>
<evidence type="ECO:0000313" key="2">
    <source>
        <dbReference type="Proteomes" id="UP000629468"/>
    </source>
</evidence>
<name>A0A8H7EYU0_AGABI</name>
<dbReference type="OMA" id="HRMAQVN"/>
<organism evidence="1 2">
    <name type="scientific">Agaricus bisporus var. burnettii</name>
    <dbReference type="NCBI Taxonomy" id="192524"/>
    <lineage>
        <taxon>Eukaryota</taxon>
        <taxon>Fungi</taxon>
        <taxon>Dikarya</taxon>
        <taxon>Basidiomycota</taxon>
        <taxon>Agaricomycotina</taxon>
        <taxon>Agaricomycetes</taxon>
        <taxon>Agaricomycetidae</taxon>
        <taxon>Agaricales</taxon>
        <taxon>Agaricineae</taxon>
        <taxon>Agaricaceae</taxon>
        <taxon>Agaricus</taxon>
    </lineage>
</organism>
<comment type="caution">
    <text evidence="1">The sequence shown here is derived from an EMBL/GenBank/DDBJ whole genome shotgun (WGS) entry which is preliminary data.</text>
</comment>
<dbReference type="AlphaFoldDB" id="A0A8H7EYU0"/>
<evidence type="ECO:0000313" key="1">
    <source>
        <dbReference type="EMBL" id="KAF7763709.1"/>
    </source>
</evidence>
<reference evidence="1 2" key="1">
    <citation type="journal article" name="Sci. Rep.">
        <title>Telomere-to-telomere assembled and centromere annotated genomes of the two main subspecies of the button mushroom Agaricus bisporus reveal especially polymorphic chromosome ends.</title>
        <authorList>
            <person name="Sonnenberg A.S.M."/>
            <person name="Sedaghat-Telgerd N."/>
            <person name="Lavrijssen B."/>
            <person name="Ohm R.A."/>
            <person name="Hendrickx P.M."/>
            <person name="Scholtmeijer K."/>
            <person name="Baars J.J.P."/>
            <person name="van Peer A."/>
        </authorList>
    </citation>
    <scope>NUCLEOTIDE SEQUENCE [LARGE SCALE GENOMIC DNA]</scope>
    <source>
        <strain evidence="1 2">H119_p4</strain>
    </source>
</reference>
<sequence length="189" mass="20518">MNMNHQQLVPVQFPIPNLQADQLPPPDWDAVGDALNTLGQQAHRMAQVNVQAQLNALLNGMNQMINGINNLGGHITALDQRTARIEAELTLLPMRIFNASASDTAPLAYPPPHVSGGALPKTKYDAHRITGAEALVALQALGVSNIPHTEAEQIKAFHDYIGLRVPTEGSEYIQQASSAMTGQRRFIMD</sequence>